<proteinExistence type="predicted"/>
<dbReference type="STRING" id="1453429.UCYN_00620"/>
<keyword evidence="1" id="KW-1133">Transmembrane helix</keyword>
<evidence type="ECO:0000313" key="3">
    <source>
        <dbReference type="Proteomes" id="UP000001405"/>
    </source>
</evidence>
<dbReference type="EMBL" id="CP001842">
    <property type="protein sequence ID" value="ADB94818.1"/>
    <property type="molecule type" value="Genomic_DNA"/>
</dbReference>
<evidence type="ECO:0008006" key="4">
    <source>
        <dbReference type="Google" id="ProtNLM"/>
    </source>
</evidence>
<sequence>MEKEISIFRISPLIQFTLISLYISLTIPLPFLAEITDSSISVTALWIGIAIGGLILVGTLSERVVVDENQIKISYPSWFSFFFHKNWSLSWSQVKDLKLRTTGQGGSVYYLTSNSLDKAYLLPTRVENFKYLIEFITRKTGIDTSEIRPLSQPWMYIILLFCTLLLLFVDGWVIWQVIFN</sequence>
<feature type="transmembrane region" description="Helical" evidence="1">
    <location>
        <begin position="12"/>
        <end position="33"/>
    </location>
</feature>
<protein>
    <recommendedName>
        <fullName evidence="4">Bacterial Pleckstrin homology domain-containing protein</fullName>
    </recommendedName>
</protein>
<keyword evidence="1" id="KW-0812">Transmembrane</keyword>
<keyword evidence="1" id="KW-0472">Membrane</keyword>
<dbReference type="AlphaFoldDB" id="D3EMW8"/>
<dbReference type="RefSeq" id="WP_012953483.1">
    <property type="nucleotide sequence ID" value="NC_013771.1"/>
</dbReference>
<evidence type="ECO:0000256" key="1">
    <source>
        <dbReference type="SAM" id="Phobius"/>
    </source>
</evidence>
<evidence type="ECO:0000313" key="2">
    <source>
        <dbReference type="EMBL" id="ADB94818.1"/>
    </source>
</evidence>
<feature type="transmembrane region" description="Helical" evidence="1">
    <location>
        <begin position="154"/>
        <end position="175"/>
    </location>
</feature>
<keyword evidence="3" id="KW-1185">Reference proteome</keyword>
<name>D3EMW8_ATETH</name>
<dbReference type="KEGG" id="cyu:UCYN_00620"/>
<dbReference type="Proteomes" id="UP000001405">
    <property type="component" value="Chromosome"/>
</dbReference>
<reference evidence="2 3" key="1">
    <citation type="journal article" date="2010" name="Nature">
        <title>Metabolic streamlining in an open-ocean nitrogen-fixing cyanobacterium.</title>
        <authorList>
            <person name="Tripp H.J."/>
            <person name="Bench S.R."/>
            <person name="Turk K.A."/>
            <person name="Foster R.A."/>
            <person name="Desany B.A."/>
            <person name="Niazi F."/>
            <person name="Affourtit J.P."/>
            <person name="Zehr J.P."/>
        </authorList>
    </citation>
    <scope>NUCLEOTIDE SEQUENCE [LARGE SCALE GENOMIC DNA]</scope>
    <source>
        <strain evidence="3">ALOHA</strain>
    </source>
</reference>
<accession>D3EMW8</accession>
<dbReference type="OrthoDB" id="511176at2"/>
<feature type="transmembrane region" description="Helical" evidence="1">
    <location>
        <begin position="39"/>
        <end position="60"/>
    </location>
</feature>
<dbReference type="HOGENOM" id="CLU_130448_0_0_3"/>
<organism evidence="3">
    <name type="scientific">Atelocyanobacterium thalassa (isolate ALOHA)</name>
    <dbReference type="NCBI Taxonomy" id="1453429"/>
    <lineage>
        <taxon>Bacteria</taxon>
        <taxon>Bacillati</taxon>
        <taxon>Cyanobacteriota</taxon>
        <taxon>Cyanophyceae</taxon>
        <taxon>Oscillatoriophycideae</taxon>
        <taxon>Chroococcales</taxon>
        <taxon>Aphanothecaceae</taxon>
        <taxon>Candidatus Atelocyanobacterium</taxon>
        <taxon>Candidatus Atelocyanobacterium thalassae</taxon>
    </lineage>
</organism>
<gene>
    <name evidence="2" type="ordered locus">UCYN_00620</name>
</gene>
<dbReference type="PATRIC" id="fig|713887.8.peg.55"/>